<reference evidence="2" key="2">
    <citation type="submission" date="2015-06" db="UniProtKB">
        <authorList>
            <consortium name="EnsemblProtists"/>
        </authorList>
    </citation>
    <scope>IDENTIFICATION</scope>
    <source>
        <strain evidence="2">Emoy2</strain>
    </source>
</reference>
<dbReference type="VEuPathDB" id="FungiDB:HpaG806969"/>
<sequence>MLGCAGSMPEAAPPTPASARKDSRRRPPYRLNDRRRGSPFRYSVATARSLPATVQSARQKD</sequence>
<accession>M4BKN6</accession>
<proteinExistence type="predicted"/>
<organism evidence="2 3">
    <name type="scientific">Hyaloperonospora arabidopsidis (strain Emoy2)</name>
    <name type="common">Downy mildew agent</name>
    <name type="synonym">Peronospora arabidopsidis</name>
    <dbReference type="NCBI Taxonomy" id="559515"/>
    <lineage>
        <taxon>Eukaryota</taxon>
        <taxon>Sar</taxon>
        <taxon>Stramenopiles</taxon>
        <taxon>Oomycota</taxon>
        <taxon>Peronosporomycetes</taxon>
        <taxon>Peronosporales</taxon>
        <taxon>Peronosporaceae</taxon>
        <taxon>Hyaloperonospora</taxon>
    </lineage>
</organism>
<evidence type="ECO:0000313" key="2">
    <source>
        <dbReference type="EnsemblProtists" id="HpaP806969"/>
    </source>
</evidence>
<dbReference type="Proteomes" id="UP000011713">
    <property type="component" value="Unassembled WGS sequence"/>
</dbReference>
<dbReference type="HOGENOM" id="CLU_2927526_0_0_1"/>
<dbReference type="AlphaFoldDB" id="M4BKN6"/>
<dbReference type="EMBL" id="JH598357">
    <property type="status" value="NOT_ANNOTATED_CDS"/>
    <property type="molecule type" value="Genomic_DNA"/>
</dbReference>
<dbReference type="InParanoid" id="M4BKN6"/>
<evidence type="ECO:0000313" key="3">
    <source>
        <dbReference type="Proteomes" id="UP000011713"/>
    </source>
</evidence>
<feature type="region of interest" description="Disordered" evidence="1">
    <location>
        <begin position="1"/>
        <end position="61"/>
    </location>
</feature>
<dbReference type="EnsemblProtists" id="HpaT806969">
    <property type="protein sequence ID" value="HpaP806969"/>
    <property type="gene ID" value="HpaG806969"/>
</dbReference>
<reference evidence="3" key="1">
    <citation type="journal article" date="2010" name="Science">
        <title>Signatures of adaptation to obligate biotrophy in the Hyaloperonospora arabidopsidis genome.</title>
        <authorList>
            <person name="Baxter L."/>
            <person name="Tripathy S."/>
            <person name="Ishaque N."/>
            <person name="Boot N."/>
            <person name="Cabral A."/>
            <person name="Kemen E."/>
            <person name="Thines M."/>
            <person name="Ah-Fong A."/>
            <person name="Anderson R."/>
            <person name="Badejoko W."/>
            <person name="Bittner-Eddy P."/>
            <person name="Boore J.L."/>
            <person name="Chibucos M.C."/>
            <person name="Coates M."/>
            <person name="Dehal P."/>
            <person name="Delehaunty K."/>
            <person name="Dong S."/>
            <person name="Downton P."/>
            <person name="Dumas B."/>
            <person name="Fabro G."/>
            <person name="Fronick C."/>
            <person name="Fuerstenberg S.I."/>
            <person name="Fulton L."/>
            <person name="Gaulin E."/>
            <person name="Govers F."/>
            <person name="Hughes L."/>
            <person name="Humphray S."/>
            <person name="Jiang R.H."/>
            <person name="Judelson H."/>
            <person name="Kamoun S."/>
            <person name="Kyung K."/>
            <person name="Meijer H."/>
            <person name="Minx P."/>
            <person name="Morris P."/>
            <person name="Nelson J."/>
            <person name="Phuntumart V."/>
            <person name="Qutob D."/>
            <person name="Rehmany A."/>
            <person name="Rougon-Cardoso A."/>
            <person name="Ryden P."/>
            <person name="Torto-Alalibo T."/>
            <person name="Studholme D."/>
            <person name="Wang Y."/>
            <person name="Win J."/>
            <person name="Wood J."/>
            <person name="Clifton S.W."/>
            <person name="Rogers J."/>
            <person name="Van den Ackerveken G."/>
            <person name="Jones J.D."/>
            <person name="McDowell J.M."/>
            <person name="Beynon J."/>
            <person name="Tyler B.M."/>
        </authorList>
    </citation>
    <scope>NUCLEOTIDE SEQUENCE [LARGE SCALE GENOMIC DNA]</scope>
    <source>
        <strain evidence="3">Emoy2</strain>
    </source>
</reference>
<name>M4BKN6_HYAAE</name>
<feature type="compositionally biased region" description="Polar residues" evidence="1">
    <location>
        <begin position="52"/>
        <end position="61"/>
    </location>
</feature>
<evidence type="ECO:0000256" key="1">
    <source>
        <dbReference type="SAM" id="MobiDB-lite"/>
    </source>
</evidence>
<keyword evidence="3" id="KW-1185">Reference proteome</keyword>
<protein>
    <submittedName>
        <fullName evidence="2">Uncharacterized protein</fullName>
    </submittedName>
</protein>